<keyword evidence="1" id="KW-0472">Membrane</keyword>
<accession>A0ABU0RPC3</accession>
<feature type="transmembrane region" description="Helical" evidence="1">
    <location>
        <begin position="123"/>
        <end position="142"/>
    </location>
</feature>
<feature type="domain" description="DUF7224" evidence="2">
    <location>
        <begin position="280"/>
        <end position="432"/>
    </location>
</feature>
<keyword evidence="4" id="KW-1185">Reference proteome</keyword>
<keyword evidence="1" id="KW-1133">Transmembrane helix</keyword>
<gene>
    <name evidence="3" type="ORF">QFZ49_003789</name>
</gene>
<comment type="caution">
    <text evidence="3">The sequence shown here is derived from an EMBL/GenBank/DDBJ whole genome shotgun (WGS) entry which is preliminary data.</text>
</comment>
<dbReference type="Pfam" id="PF23866">
    <property type="entry name" value="DUF7224"/>
    <property type="match status" value="1"/>
</dbReference>
<proteinExistence type="predicted"/>
<evidence type="ECO:0000256" key="1">
    <source>
        <dbReference type="SAM" id="Phobius"/>
    </source>
</evidence>
<sequence length="438" mass="45707">MVMFRIHPRAGSAVLTAPLLLGIVALYVSSDYIAGDLDGYWTAATAKAASALIFIAPVTAACAAWEAGRLRRSRIGAGTPTRNGWQIAAAALAPVILLGFLALAAALAVARLQMDSPPGWPDVRIIASAGVIVCAHVVVGYAVGMWLPAVAAVPVVLVGDYLWNVYPPAMEPLWLRHLTRPASGCCMNTFAADPGGIGAPTLLALGLAALAIAAAAASGHTPRLGNLPGFVPYVGAALAVTAAVATTAGGVSLVDKLGPDAIQARPVSELVCADSQGARVCVWPEHAPRLTETARTVSTAVEGLRLVGVTSPDVIAESVQKPSRKQWTVTVKQDRGFTSQDIVTSLIADLTPVLVNSPHNQDHASCPKDPATAAQQAFASQDELSVWLAVRAGMSPQEARVRSDPQIWKPVGQVLDSPLSGQKDWYRSTLAQVRCMPR</sequence>
<dbReference type="RefSeq" id="WP_307627561.1">
    <property type="nucleotide sequence ID" value="NZ_JAUSZS010000004.1"/>
</dbReference>
<evidence type="ECO:0000313" key="4">
    <source>
        <dbReference type="Proteomes" id="UP001223072"/>
    </source>
</evidence>
<feature type="transmembrane region" description="Helical" evidence="1">
    <location>
        <begin position="85"/>
        <end position="111"/>
    </location>
</feature>
<feature type="transmembrane region" description="Helical" evidence="1">
    <location>
        <begin position="40"/>
        <end position="65"/>
    </location>
</feature>
<feature type="transmembrane region" description="Helical" evidence="1">
    <location>
        <begin position="230"/>
        <end position="254"/>
    </location>
</feature>
<reference evidence="3 4" key="1">
    <citation type="submission" date="2023-07" db="EMBL/GenBank/DDBJ databases">
        <title>Comparative genomics of wheat-associated soil bacteria to identify genetic determinants of phenazine resistance.</title>
        <authorList>
            <person name="Mouncey N."/>
        </authorList>
    </citation>
    <scope>NUCLEOTIDE SEQUENCE [LARGE SCALE GENOMIC DNA]</scope>
    <source>
        <strain evidence="3 4">W2I16</strain>
    </source>
</reference>
<keyword evidence="1" id="KW-0812">Transmembrane</keyword>
<organism evidence="3 4">
    <name type="scientific">Streptomyces turgidiscabies</name>
    <dbReference type="NCBI Taxonomy" id="85558"/>
    <lineage>
        <taxon>Bacteria</taxon>
        <taxon>Bacillati</taxon>
        <taxon>Actinomycetota</taxon>
        <taxon>Actinomycetes</taxon>
        <taxon>Kitasatosporales</taxon>
        <taxon>Streptomycetaceae</taxon>
        <taxon>Streptomyces</taxon>
    </lineage>
</organism>
<protein>
    <recommendedName>
        <fullName evidence="2">DUF7224 domain-containing protein</fullName>
    </recommendedName>
</protein>
<dbReference type="InterPro" id="IPR055648">
    <property type="entry name" value="DUF7224"/>
</dbReference>
<feature type="transmembrane region" description="Helical" evidence="1">
    <location>
        <begin position="197"/>
        <end position="218"/>
    </location>
</feature>
<name>A0ABU0RPC3_9ACTN</name>
<dbReference type="Proteomes" id="UP001223072">
    <property type="component" value="Unassembled WGS sequence"/>
</dbReference>
<dbReference type="EMBL" id="JAUSZS010000004">
    <property type="protein sequence ID" value="MDQ0933849.1"/>
    <property type="molecule type" value="Genomic_DNA"/>
</dbReference>
<evidence type="ECO:0000313" key="3">
    <source>
        <dbReference type="EMBL" id="MDQ0933849.1"/>
    </source>
</evidence>
<evidence type="ECO:0000259" key="2">
    <source>
        <dbReference type="Pfam" id="PF23866"/>
    </source>
</evidence>